<keyword evidence="3 9" id="KW-0808">Transferase</keyword>
<dbReference type="InterPro" id="IPR018011">
    <property type="entry name" value="Carb_sulfotrans_8-10"/>
</dbReference>
<organism evidence="10 11">
    <name type="scientific">Strongylocentrotus purpuratus</name>
    <name type="common">Purple sea urchin</name>
    <dbReference type="NCBI Taxonomy" id="7668"/>
    <lineage>
        <taxon>Eukaryota</taxon>
        <taxon>Metazoa</taxon>
        <taxon>Echinodermata</taxon>
        <taxon>Eleutherozoa</taxon>
        <taxon>Echinozoa</taxon>
        <taxon>Echinoidea</taxon>
        <taxon>Euechinoidea</taxon>
        <taxon>Echinacea</taxon>
        <taxon>Camarodonta</taxon>
        <taxon>Echinidea</taxon>
        <taxon>Strongylocentrotidae</taxon>
        <taxon>Strongylocentrotus</taxon>
    </lineage>
</organism>
<evidence type="ECO:0000313" key="11">
    <source>
        <dbReference type="Proteomes" id="UP000007110"/>
    </source>
</evidence>
<comment type="similarity">
    <text evidence="2 9">Belongs to the sulfotransferase 2 family.</text>
</comment>
<keyword evidence="9" id="KW-0119">Carbohydrate metabolism</keyword>
<dbReference type="Pfam" id="PF03567">
    <property type="entry name" value="Sulfotransfer_2"/>
    <property type="match status" value="1"/>
</dbReference>
<evidence type="ECO:0000256" key="7">
    <source>
        <dbReference type="ARBA" id="ARBA00023136"/>
    </source>
</evidence>
<evidence type="ECO:0000256" key="4">
    <source>
        <dbReference type="ARBA" id="ARBA00022692"/>
    </source>
</evidence>
<keyword evidence="5 9" id="KW-1133">Transmembrane helix</keyword>
<dbReference type="EC" id="2.8.2.-" evidence="9"/>
<dbReference type="KEGG" id="spu:574736"/>
<feature type="transmembrane region" description="Helical" evidence="9">
    <location>
        <begin position="20"/>
        <end position="37"/>
    </location>
</feature>
<dbReference type="AlphaFoldDB" id="A0A7M7RCH2"/>
<evidence type="ECO:0000256" key="6">
    <source>
        <dbReference type="ARBA" id="ARBA00023034"/>
    </source>
</evidence>
<dbReference type="GeneID" id="574736"/>
<dbReference type="InParanoid" id="A0A7M7RCH2"/>
<evidence type="ECO:0000256" key="1">
    <source>
        <dbReference type="ARBA" id="ARBA00004323"/>
    </source>
</evidence>
<keyword evidence="7 9" id="KW-0472">Membrane</keyword>
<keyword evidence="8 9" id="KW-0325">Glycoprotein</keyword>
<evidence type="ECO:0000256" key="9">
    <source>
        <dbReference type="RuleBase" id="RU364020"/>
    </source>
</evidence>
<keyword evidence="9" id="KW-0735">Signal-anchor</keyword>
<evidence type="ECO:0000256" key="5">
    <source>
        <dbReference type="ARBA" id="ARBA00022989"/>
    </source>
</evidence>
<dbReference type="GO" id="GO:0016051">
    <property type="term" value="P:carbohydrate biosynthetic process"/>
    <property type="evidence" value="ECO:0007669"/>
    <property type="project" value="InterPro"/>
</dbReference>
<dbReference type="GO" id="GO:0000139">
    <property type="term" value="C:Golgi membrane"/>
    <property type="evidence" value="ECO:0007669"/>
    <property type="project" value="UniProtKB-SubCell"/>
</dbReference>
<evidence type="ECO:0000256" key="8">
    <source>
        <dbReference type="ARBA" id="ARBA00023180"/>
    </source>
</evidence>
<reference evidence="11" key="1">
    <citation type="submission" date="2015-02" db="EMBL/GenBank/DDBJ databases">
        <title>Genome sequencing for Strongylocentrotus purpuratus.</title>
        <authorList>
            <person name="Murali S."/>
            <person name="Liu Y."/>
            <person name="Vee V."/>
            <person name="English A."/>
            <person name="Wang M."/>
            <person name="Skinner E."/>
            <person name="Han Y."/>
            <person name="Muzny D.M."/>
            <person name="Worley K.C."/>
            <person name="Gibbs R.A."/>
        </authorList>
    </citation>
    <scope>NUCLEOTIDE SEQUENCE</scope>
</reference>
<evidence type="ECO:0000256" key="2">
    <source>
        <dbReference type="ARBA" id="ARBA00006339"/>
    </source>
</evidence>
<dbReference type="PANTHER" id="PTHR12137:SF54">
    <property type="entry name" value="CARBOHYDRATE SULFOTRANSFERASE"/>
    <property type="match status" value="1"/>
</dbReference>
<dbReference type="Proteomes" id="UP000007110">
    <property type="component" value="Unassembled WGS sequence"/>
</dbReference>
<dbReference type="PANTHER" id="PTHR12137">
    <property type="entry name" value="CARBOHYDRATE SULFOTRANSFERASE"/>
    <property type="match status" value="1"/>
</dbReference>
<keyword evidence="11" id="KW-1185">Reference proteome</keyword>
<dbReference type="OrthoDB" id="2019940at2759"/>
<sequence>MTSLLVNLEEMVRSALRSKRKTACIVMMIIALLVLMIRSRSLGSSEHIGPYGDGDVLFNHDHVVGFNIKESGKRTSVVMETRLDYLQRECTTHMDSPRDPSLDPPSELIVNEKYSIIYCNVPKVGCTNWKNVFLKIGGIDDIRIKAIQRLPTNTRGRIYLDYFHKYSNVSHRQFMLQKFTKFMFARHPFTRVLSAFRDKLAPNISYIFRIENKQRHDVNWIERYGLPIIAKYRGAEAAAAIKANLKTKYDLTFSEFVNYLIETNPLSFDKHWNPISAMCRPCDVKYNIIGKYETLDDDAEYILRSAKVDPSVKYPQASDKSATNSSSLDILRQYYSEITREQLKKLYEVYKKDFELFDYSLETFYKYVS</sequence>
<name>A0A7M7RCH2_STRPU</name>
<evidence type="ECO:0000256" key="3">
    <source>
        <dbReference type="ARBA" id="ARBA00022679"/>
    </source>
</evidence>
<reference evidence="10" key="2">
    <citation type="submission" date="2021-01" db="UniProtKB">
        <authorList>
            <consortium name="EnsemblMetazoa"/>
        </authorList>
    </citation>
    <scope>IDENTIFICATION</scope>
</reference>
<comment type="subcellular location">
    <subcellularLocation>
        <location evidence="1 9">Golgi apparatus membrane</location>
        <topology evidence="1 9">Single-pass type II membrane protein</topology>
    </subcellularLocation>
</comment>
<dbReference type="InterPro" id="IPR005331">
    <property type="entry name" value="Sulfotransferase"/>
</dbReference>
<keyword evidence="6 9" id="KW-0333">Golgi apparatus</keyword>
<accession>A0A7M7RCH2</accession>
<dbReference type="RefSeq" id="XP_780212.3">
    <property type="nucleotide sequence ID" value="XM_775119.4"/>
</dbReference>
<proteinExistence type="inferred from homology"/>
<protein>
    <recommendedName>
        <fullName evidence="9">Carbohydrate sulfotransferase</fullName>
        <ecNumber evidence="9">2.8.2.-</ecNumber>
    </recommendedName>
</protein>
<dbReference type="EnsemblMetazoa" id="XM_775119">
    <property type="protein sequence ID" value="XP_780212"/>
    <property type="gene ID" value="LOC574736"/>
</dbReference>
<dbReference type="GO" id="GO:0008146">
    <property type="term" value="F:sulfotransferase activity"/>
    <property type="evidence" value="ECO:0000318"/>
    <property type="project" value="GO_Central"/>
</dbReference>
<evidence type="ECO:0000313" key="10">
    <source>
        <dbReference type="EnsemblMetazoa" id="XP_780212"/>
    </source>
</evidence>
<keyword evidence="4 9" id="KW-0812">Transmembrane</keyword>
<dbReference type="OMA" id="VKYPQAS"/>